<dbReference type="EMBL" id="LR796220">
    <property type="protein sequence ID" value="CAB4128745.1"/>
    <property type="molecule type" value="Genomic_DNA"/>
</dbReference>
<evidence type="ECO:0000313" key="1">
    <source>
        <dbReference type="EMBL" id="CAB4128745.1"/>
    </source>
</evidence>
<accession>A0A6J5L4L2</accession>
<proteinExistence type="predicted"/>
<organism evidence="1">
    <name type="scientific">uncultured Caudovirales phage</name>
    <dbReference type="NCBI Taxonomy" id="2100421"/>
    <lineage>
        <taxon>Viruses</taxon>
        <taxon>Duplodnaviria</taxon>
        <taxon>Heunggongvirae</taxon>
        <taxon>Uroviricota</taxon>
        <taxon>Caudoviricetes</taxon>
        <taxon>Peduoviridae</taxon>
        <taxon>Maltschvirus</taxon>
        <taxon>Maltschvirus maltsch</taxon>
    </lineage>
</organism>
<name>A0A6J5L4L2_9CAUD</name>
<dbReference type="EMBL" id="LR798276">
    <property type="protein sequence ID" value="CAB5219542.1"/>
    <property type="molecule type" value="Genomic_DNA"/>
</dbReference>
<sequence>MAIWHPDGFINLVSSGTNSLNLYYYYTFNDNYSTPSRSIVVTDITTSTVIYSSSSTSGASGSSGGTNGSNGIVLYNLQAGHNFTARLYASAYYFIPGSTFTVDQTVYASTDSYAPSWIDTSFTEFRAETSVQTSGRDSSIGAQLANTYSITNGALPTGVSFSKVTLPVYPGNYVQFSGTPTVPGQSYSFTFTATGDGGTANVSFAGNVAPSRYGTVCVWNGSTWVEDQVKVRNSGNTSWDLATVYVRNSANTAWVKTRPKDAINY</sequence>
<gene>
    <name evidence="1" type="ORF">UFOVP110_74</name>
    <name evidence="2" type="ORF">UFOVP223_90</name>
</gene>
<reference evidence="1" key="1">
    <citation type="submission" date="2020-04" db="EMBL/GenBank/DDBJ databases">
        <authorList>
            <person name="Chiriac C."/>
            <person name="Salcher M."/>
            <person name="Ghai R."/>
            <person name="Kavagutti S V."/>
        </authorList>
    </citation>
    <scope>NUCLEOTIDE SEQUENCE</scope>
</reference>
<evidence type="ECO:0000313" key="2">
    <source>
        <dbReference type="EMBL" id="CAB5219542.1"/>
    </source>
</evidence>
<protein>
    <submittedName>
        <fullName evidence="1">Uncharacterized protein</fullName>
    </submittedName>
</protein>